<protein>
    <submittedName>
        <fullName evidence="1">Uncharacterized protein</fullName>
    </submittedName>
</protein>
<keyword evidence="2" id="KW-1185">Reference proteome</keyword>
<evidence type="ECO:0000313" key="1">
    <source>
        <dbReference type="EMBL" id="NGY64886.1"/>
    </source>
</evidence>
<reference evidence="1 2" key="1">
    <citation type="submission" date="2020-03" db="EMBL/GenBank/DDBJ databases">
        <title>Isolation and identification of active actinomycetes.</title>
        <authorList>
            <person name="Sun X."/>
        </authorList>
    </citation>
    <scope>NUCLEOTIDE SEQUENCE [LARGE SCALE GENOMIC DNA]</scope>
    <source>
        <strain evidence="1 2">NEAU-D13</strain>
    </source>
</reference>
<accession>A0A7C9RY22</accession>
<comment type="caution">
    <text evidence="1">The sequence shown here is derived from an EMBL/GenBank/DDBJ whole genome shotgun (WGS) entry which is preliminary data.</text>
</comment>
<organism evidence="1 2">
    <name type="scientific">Lentzea alba</name>
    <dbReference type="NCBI Taxonomy" id="2714351"/>
    <lineage>
        <taxon>Bacteria</taxon>
        <taxon>Bacillati</taxon>
        <taxon>Actinomycetota</taxon>
        <taxon>Actinomycetes</taxon>
        <taxon>Pseudonocardiales</taxon>
        <taxon>Pseudonocardiaceae</taxon>
        <taxon>Lentzea</taxon>
    </lineage>
</organism>
<gene>
    <name evidence="1" type="ORF">G7043_38830</name>
</gene>
<name>A0A7C9RY22_9PSEU</name>
<dbReference type="Proteomes" id="UP000481360">
    <property type="component" value="Unassembled WGS sequence"/>
</dbReference>
<proteinExistence type="predicted"/>
<evidence type="ECO:0000313" key="2">
    <source>
        <dbReference type="Proteomes" id="UP000481360"/>
    </source>
</evidence>
<dbReference type="EMBL" id="JAAMPJ010000014">
    <property type="protein sequence ID" value="NGY64886.1"/>
    <property type="molecule type" value="Genomic_DNA"/>
</dbReference>
<sequence length="220" mass="24012">MCAVSDWNRFLECVPWFVKPGQNVDVGSPGSWARGSLPGLPRLSALLASARVTPVSVAGRSYELLSWGSSGWLCEPPRDAGPEFPATLRRFWSVCGGTVEQFFGPSTLWLNQDEVLTASATETSLSDVIGHYEWLWKGEGLTVPAEEMRSYVTVAIEANGNLTAAHRETGRLVLFAPDHSFSDVTPLPGCPEYSLYTFDELPDLASWIEVCAAAWQAESP</sequence>
<dbReference type="AlphaFoldDB" id="A0A7C9RY22"/>